<comment type="caution">
    <text evidence="1">The sequence shown here is derived from an EMBL/GenBank/DDBJ whole genome shotgun (WGS) entry which is preliminary data.</text>
</comment>
<keyword evidence="2" id="KW-1185">Reference proteome</keyword>
<sequence>MKLHALLPLLTYPDANSEIIAPNAAAVAHYLGADLHALALEADIPAVSNALSNVLMNLPEMILDAEKLSARRGADLLAAVTAACATADVALTTETIRGHCPSFPTSPRSMHAITTSLWSAGAGAISGRECWPKRSCSRRDVPLFYFPKRFQR</sequence>
<name>A0A7W6GDQ0_9HYPH</name>
<dbReference type="Proteomes" id="UP000582090">
    <property type="component" value="Unassembled WGS sequence"/>
</dbReference>
<proteinExistence type="predicted"/>
<organism evidence="1 2">
    <name type="scientific">Rhizobium metallidurans</name>
    <dbReference type="NCBI Taxonomy" id="1265931"/>
    <lineage>
        <taxon>Bacteria</taxon>
        <taxon>Pseudomonadati</taxon>
        <taxon>Pseudomonadota</taxon>
        <taxon>Alphaproteobacteria</taxon>
        <taxon>Hyphomicrobiales</taxon>
        <taxon>Rhizobiaceae</taxon>
        <taxon>Rhizobium/Agrobacterium group</taxon>
        <taxon>Rhizobium</taxon>
    </lineage>
</organism>
<protein>
    <submittedName>
        <fullName evidence="1">Uncharacterized protein</fullName>
    </submittedName>
</protein>
<dbReference type="AlphaFoldDB" id="A0A7W6GDQ0"/>
<reference evidence="1 2" key="1">
    <citation type="submission" date="2020-08" db="EMBL/GenBank/DDBJ databases">
        <title>Genomic Encyclopedia of Type Strains, Phase IV (KMG-IV): sequencing the most valuable type-strain genomes for metagenomic binning, comparative biology and taxonomic classification.</title>
        <authorList>
            <person name="Goeker M."/>
        </authorList>
    </citation>
    <scope>NUCLEOTIDE SEQUENCE [LARGE SCALE GENOMIC DNA]</scope>
    <source>
        <strain evidence="1 2">DSM 26575</strain>
    </source>
</reference>
<accession>A0A7W6GDQ0</accession>
<evidence type="ECO:0000313" key="1">
    <source>
        <dbReference type="EMBL" id="MBB3965876.1"/>
    </source>
</evidence>
<dbReference type="EMBL" id="JACIDW010000012">
    <property type="protein sequence ID" value="MBB3965876.1"/>
    <property type="molecule type" value="Genomic_DNA"/>
</dbReference>
<evidence type="ECO:0000313" key="2">
    <source>
        <dbReference type="Proteomes" id="UP000582090"/>
    </source>
</evidence>
<gene>
    <name evidence="1" type="ORF">GGQ67_003555</name>
</gene>